<sequence>MTILDRWRQNEGRVRQAGKLALEQARAAGVPAYYRDPGIGAGIIRQMPDGSRSVVSVAANELVTGDKAKRG</sequence>
<dbReference type="Proteomes" id="UP000565205">
    <property type="component" value="Unassembled WGS sequence"/>
</dbReference>
<evidence type="ECO:0000313" key="3">
    <source>
        <dbReference type="Proteomes" id="UP000557688"/>
    </source>
</evidence>
<evidence type="ECO:0000313" key="1">
    <source>
        <dbReference type="EMBL" id="MBB3175547.1"/>
    </source>
</evidence>
<protein>
    <submittedName>
        <fullName evidence="1">Uncharacterized protein</fullName>
    </submittedName>
</protein>
<comment type="caution">
    <text evidence="1">The sequence shown here is derived from an EMBL/GenBank/DDBJ whole genome shotgun (WGS) entry which is preliminary data.</text>
</comment>
<dbReference type="AlphaFoldDB" id="A0A839V074"/>
<reference evidence="1 3" key="2">
    <citation type="submission" date="2020-08" db="EMBL/GenBank/DDBJ databases">
        <title>Genomic Encyclopedia of Type Strains, Phase III (KMG-III): the genomes of soil and plant-associated and newly described type strains.</title>
        <authorList>
            <person name="Whitman W."/>
        </authorList>
    </citation>
    <scope>NUCLEOTIDE SEQUENCE [LARGE SCALE GENOMIC DNA]</scope>
    <source>
        <strain evidence="1 3">CECT 8088</strain>
    </source>
</reference>
<organism evidence="1 3">
    <name type="scientific">Endobacter medicaginis</name>
    <dbReference type="NCBI Taxonomy" id="1181271"/>
    <lineage>
        <taxon>Bacteria</taxon>
        <taxon>Pseudomonadati</taxon>
        <taxon>Pseudomonadota</taxon>
        <taxon>Alphaproteobacteria</taxon>
        <taxon>Acetobacterales</taxon>
        <taxon>Acetobacteraceae</taxon>
        <taxon>Endobacter</taxon>
    </lineage>
</organism>
<dbReference type="EMBL" id="JABXXQ010000009">
    <property type="protein sequence ID" value="NVN29037.1"/>
    <property type="molecule type" value="Genomic_DNA"/>
</dbReference>
<evidence type="ECO:0000313" key="2">
    <source>
        <dbReference type="EMBL" id="NVN29037.1"/>
    </source>
</evidence>
<proteinExistence type="predicted"/>
<keyword evidence="3" id="KW-1185">Reference proteome</keyword>
<gene>
    <name evidence="1" type="ORF">FHR90_003403</name>
    <name evidence="2" type="ORF">HUK83_01580</name>
</gene>
<dbReference type="RefSeq" id="WP_176621768.1">
    <property type="nucleotide sequence ID" value="NZ_JABXXQ010000009.1"/>
</dbReference>
<accession>A0A839V074</accession>
<dbReference type="Proteomes" id="UP000557688">
    <property type="component" value="Unassembled WGS sequence"/>
</dbReference>
<dbReference type="EMBL" id="JACHXV010000043">
    <property type="protein sequence ID" value="MBB3175547.1"/>
    <property type="molecule type" value="Genomic_DNA"/>
</dbReference>
<name>A0A839V074_9PROT</name>
<evidence type="ECO:0000313" key="4">
    <source>
        <dbReference type="Proteomes" id="UP000565205"/>
    </source>
</evidence>
<reference evidence="2 4" key="1">
    <citation type="submission" date="2020-06" db="EMBL/GenBank/DDBJ databases">
        <title>Description of novel acetic acid bacteria.</title>
        <authorList>
            <person name="Sombolestani A."/>
        </authorList>
    </citation>
    <scope>NUCLEOTIDE SEQUENCE [LARGE SCALE GENOMIC DNA]</scope>
    <source>
        <strain evidence="2 4">LMG 26838</strain>
    </source>
</reference>